<accession>A0A0N8PR49</accession>
<reference evidence="2 3" key="1">
    <citation type="submission" date="2015-09" db="EMBL/GenBank/DDBJ databases">
        <title>Draft genome sequence of Kouleothrix aurantiaca JCM 19913.</title>
        <authorList>
            <person name="Hemp J."/>
        </authorList>
    </citation>
    <scope>NUCLEOTIDE SEQUENCE [LARGE SCALE GENOMIC DNA]</scope>
    <source>
        <strain evidence="2 3">COM-B</strain>
    </source>
</reference>
<dbReference type="Proteomes" id="UP000050509">
    <property type="component" value="Unassembled WGS sequence"/>
</dbReference>
<dbReference type="PROSITE" id="PS51257">
    <property type="entry name" value="PROKAR_LIPOPROTEIN"/>
    <property type="match status" value="1"/>
</dbReference>
<dbReference type="AlphaFoldDB" id="A0A0N8PR49"/>
<feature type="signal peptide" evidence="1">
    <location>
        <begin position="1"/>
        <end position="17"/>
    </location>
</feature>
<evidence type="ECO:0000313" key="2">
    <source>
        <dbReference type="EMBL" id="KPV48933.1"/>
    </source>
</evidence>
<feature type="chain" id="PRO_5006029309" evidence="1">
    <location>
        <begin position="18"/>
        <end position="112"/>
    </location>
</feature>
<gene>
    <name evidence="2" type="ORF">SE17_35410</name>
</gene>
<protein>
    <submittedName>
        <fullName evidence="2">Uncharacterized protein</fullName>
    </submittedName>
</protein>
<organism evidence="2 3">
    <name type="scientific">Kouleothrix aurantiaca</name>
    <dbReference type="NCBI Taxonomy" id="186479"/>
    <lineage>
        <taxon>Bacteria</taxon>
        <taxon>Bacillati</taxon>
        <taxon>Chloroflexota</taxon>
        <taxon>Chloroflexia</taxon>
        <taxon>Chloroflexales</taxon>
        <taxon>Roseiflexineae</taxon>
        <taxon>Roseiflexaceae</taxon>
        <taxon>Kouleothrix</taxon>
    </lineage>
</organism>
<comment type="caution">
    <text evidence="2">The sequence shown here is derived from an EMBL/GenBank/DDBJ whole genome shotgun (WGS) entry which is preliminary data.</text>
</comment>
<keyword evidence="1" id="KW-0732">Signal</keyword>
<keyword evidence="3" id="KW-1185">Reference proteome</keyword>
<proteinExistence type="predicted"/>
<evidence type="ECO:0000313" key="3">
    <source>
        <dbReference type="Proteomes" id="UP000050509"/>
    </source>
</evidence>
<name>A0A0N8PR49_9CHLR</name>
<sequence>MRFIVVVLASLTMLALAGCGTANEQQAIIDATSQYITTSPDSAVKKVTVEVQKIDGDFARAYATPADGTTTDPVFVFLHRENGAWQGLTFGTAFDSDTYQQLGIPQSLWLSE</sequence>
<evidence type="ECO:0000256" key="1">
    <source>
        <dbReference type="SAM" id="SignalP"/>
    </source>
</evidence>
<dbReference type="EMBL" id="LJCR01002298">
    <property type="protein sequence ID" value="KPV48933.1"/>
    <property type="molecule type" value="Genomic_DNA"/>
</dbReference>